<dbReference type="GO" id="GO:0060070">
    <property type="term" value="P:canonical Wnt signaling pathway"/>
    <property type="evidence" value="ECO:0007669"/>
    <property type="project" value="TreeGrafter"/>
</dbReference>
<organism evidence="2 3">
    <name type="scientific">Pomacea canaliculata</name>
    <name type="common">Golden apple snail</name>
    <dbReference type="NCBI Taxonomy" id="400727"/>
    <lineage>
        <taxon>Eukaryota</taxon>
        <taxon>Metazoa</taxon>
        <taxon>Spiralia</taxon>
        <taxon>Lophotrochozoa</taxon>
        <taxon>Mollusca</taxon>
        <taxon>Gastropoda</taxon>
        <taxon>Caenogastropoda</taxon>
        <taxon>Architaenioglossa</taxon>
        <taxon>Ampullarioidea</taxon>
        <taxon>Ampullariidae</taxon>
        <taxon>Pomacea</taxon>
    </lineage>
</organism>
<dbReference type="SMART" id="SM00135">
    <property type="entry name" value="LY"/>
    <property type="match status" value="2"/>
</dbReference>
<dbReference type="GO" id="GO:0017147">
    <property type="term" value="F:Wnt-protein binding"/>
    <property type="evidence" value="ECO:0007669"/>
    <property type="project" value="TreeGrafter"/>
</dbReference>
<dbReference type="Gene3D" id="2.120.10.30">
    <property type="entry name" value="TolB, C-terminal domain"/>
    <property type="match status" value="1"/>
</dbReference>
<reference evidence="2 3" key="1">
    <citation type="submission" date="2018-04" db="EMBL/GenBank/DDBJ databases">
        <title>The genome of golden apple snail Pomacea canaliculata provides insight into stress tolerance and invasive adaptation.</title>
        <authorList>
            <person name="Liu C."/>
            <person name="Liu B."/>
            <person name="Ren Y."/>
            <person name="Zhang Y."/>
            <person name="Wang H."/>
            <person name="Li S."/>
            <person name="Jiang F."/>
            <person name="Yin L."/>
            <person name="Zhang G."/>
            <person name="Qian W."/>
            <person name="Fan W."/>
        </authorList>
    </citation>
    <scope>NUCLEOTIDE SEQUENCE [LARGE SCALE GENOMIC DNA]</scope>
    <source>
        <strain evidence="2">SZHN2017</strain>
        <tissue evidence="2">Muscle</tissue>
    </source>
</reference>
<evidence type="ECO:0008006" key="4">
    <source>
        <dbReference type="Google" id="ProtNLM"/>
    </source>
</evidence>
<dbReference type="GO" id="GO:0042813">
    <property type="term" value="F:Wnt receptor activity"/>
    <property type="evidence" value="ECO:0007669"/>
    <property type="project" value="TreeGrafter"/>
</dbReference>
<protein>
    <recommendedName>
        <fullName evidence="4">Bee-milk protein</fullName>
    </recommendedName>
</protein>
<accession>A0A2T7NJF3</accession>
<evidence type="ECO:0000313" key="2">
    <source>
        <dbReference type="EMBL" id="PVD21302.1"/>
    </source>
</evidence>
<dbReference type="PANTHER" id="PTHR46513:SF13">
    <property type="entry name" value="EGF-LIKE DOMAIN-CONTAINING PROTEIN"/>
    <property type="match status" value="1"/>
</dbReference>
<dbReference type="GO" id="GO:0005886">
    <property type="term" value="C:plasma membrane"/>
    <property type="evidence" value="ECO:0007669"/>
    <property type="project" value="TreeGrafter"/>
</dbReference>
<dbReference type="InterPro" id="IPR000033">
    <property type="entry name" value="LDLR_classB_rpt"/>
</dbReference>
<dbReference type="PANTHER" id="PTHR46513">
    <property type="entry name" value="VITELLOGENIN RECEPTOR-LIKE PROTEIN-RELATED-RELATED"/>
    <property type="match status" value="1"/>
</dbReference>
<dbReference type="Pfam" id="PF00058">
    <property type="entry name" value="Ldl_recept_b"/>
    <property type="match status" value="1"/>
</dbReference>
<evidence type="ECO:0000256" key="1">
    <source>
        <dbReference type="PROSITE-ProRule" id="PRU00461"/>
    </source>
</evidence>
<dbReference type="SUPFAM" id="SSF63825">
    <property type="entry name" value="YWTD domain"/>
    <property type="match status" value="1"/>
</dbReference>
<dbReference type="Proteomes" id="UP000245119">
    <property type="component" value="Linkage Group LG12"/>
</dbReference>
<feature type="repeat" description="LDL-receptor class B" evidence="1">
    <location>
        <begin position="160"/>
        <end position="202"/>
    </location>
</feature>
<name>A0A2T7NJF3_POMCA</name>
<keyword evidence="3" id="KW-1185">Reference proteome</keyword>
<dbReference type="AlphaFoldDB" id="A0A2T7NJF3"/>
<sequence>MLFTSERRRQKNRVRNLAFGPSQVRSQCLYALLGLLCKMALLSEPCLRRGWFIGCLSLTALIFTLPMLSVRGDVVELFVTNGTDVLRIDKETKTHESLYHQPGGRIVGLAADTDDGVLFWSDISEQYRAIYKSWTDGNGVQIIITGVVECNGLSVDWISNHIYWTDAGKLTVEIANYDGSGRRILIGYNLQIPRGIVVDPVFGAGMQSEEEFYHQPYRLQVITP</sequence>
<dbReference type="InterPro" id="IPR050778">
    <property type="entry name" value="Cueball_EGF_LRP_Nidogen"/>
</dbReference>
<dbReference type="STRING" id="400727.A0A2T7NJF3"/>
<gene>
    <name evidence="2" type="ORF">C0Q70_19474</name>
</gene>
<comment type="caution">
    <text evidence="2">The sequence shown here is derived from an EMBL/GenBank/DDBJ whole genome shotgun (WGS) entry which is preliminary data.</text>
</comment>
<proteinExistence type="predicted"/>
<dbReference type="InterPro" id="IPR011042">
    <property type="entry name" value="6-blade_b-propeller_TolB-like"/>
</dbReference>
<dbReference type="PROSITE" id="PS51120">
    <property type="entry name" value="LDLRB"/>
    <property type="match status" value="1"/>
</dbReference>
<dbReference type="EMBL" id="PZQS01000012">
    <property type="protein sequence ID" value="PVD21302.1"/>
    <property type="molecule type" value="Genomic_DNA"/>
</dbReference>
<dbReference type="OrthoDB" id="5958943at2759"/>
<evidence type="ECO:0000313" key="3">
    <source>
        <dbReference type="Proteomes" id="UP000245119"/>
    </source>
</evidence>